<dbReference type="PANTHER" id="PTHR21403:SF8">
    <property type="entry name" value="ATP PHOSPHORIBOSYLTRANSFERASE"/>
    <property type="match status" value="1"/>
</dbReference>
<evidence type="ECO:0000313" key="17">
    <source>
        <dbReference type="Proteomes" id="UP000054350"/>
    </source>
</evidence>
<keyword evidence="12" id="KW-0067">ATP-binding</keyword>
<dbReference type="InterPro" id="IPR015867">
    <property type="entry name" value="N-reg_PII/ATP_PRibTrfase_C"/>
</dbReference>
<dbReference type="PROSITE" id="PS01316">
    <property type="entry name" value="ATP_P_PHORIBOSYLTR"/>
    <property type="match status" value="1"/>
</dbReference>
<dbReference type="UniPathway" id="UPA00031">
    <property type="reaction ID" value="UER00006"/>
</dbReference>
<dbReference type="OMA" id="ITAKKYV"/>
<sequence>MPLTKTDFITLNEAKDPQASRLLFAIPKKGRLYEHCQKLLAGADIQYHRKNRLDIALSTNQHVSLVFLPASDIPKFVGEGIVDLGITGQDMVAESGADVDEVMELGFGKCDLCVQVPIASGITDVKDLVGKRIVTSFEHLVTKYVAQLDADANKTRKQPVKTAVSFVSGSVEAACALGLADAIVDLVESGETMRAAGLTPIHTLLSSQAVLIANKKAPHPELTAKITRRIRGVILAARYVYCNYNVARAKLAEAIKITPGRKAPTVSPLENDQWVAISVMVAKDKVAEIMDQLEAIGATDILVFSITNCRA</sequence>
<dbReference type="NCBIfam" id="TIGR00070">
    <property type="entry name" value="hisG"/>
    <property type="match status" value="1"/>
</dbReference>
<keyword evidence="9 16" id="KW-0328">Glycosyltransferase</keyword>
<evidence type="ECO:0000259" key="15">
    <source>
        <dbReference type="Pfam" id="PF08029"/>
    </source>
</evidence>
<comment type="subcellular location">
    <subcellularLocation>
        <location evidence="2">Cytoplasm</location>
    </subcellularLocation>
</comment>
<dbReference type="eggNOG" id="KOG2831">
    <property type="taxonomic scope" value="Eukaryota"/>
</dbReference>
<dbReference type="GO" id="GO:0000287">
    <property type="term" value="F:magnesium ion binding"/>
    <property type="evidence" value="ECO:0007669"/>
    <property type="project" value="InterPro"/>
</dbReference>
<comment type="pathway">
    <text evidence="3">Amino-acid biosynthesis; L-histidine biosynthesis; L-histidine from 5-phospho-alpha-D-ribose 1-diphosphate: step 1/9.</text>
</comment>
<dbReference type="AlphaFoldDB" id="A0A0L0SFF6"/>
<dbReference type="FunFam" id="3.30.70.120:FF:000003">
    <property type="entry name" value="ATP phosphoribosyltransferase"/>
    <property type="match status" value="1"/>
</dbReference>
<evidence type="ECO:0000256" key="11">
    <source>
        <dbReference type="ARBA" id="ARBA00022741"/>
    </source>
</evidence>
<evidence type="ECO:0000256" key="5">
    <source>
        <dbReference type="ARBA" id="ARBA00011946"/>
    </source>
</evidence>
<keyword evidence="8" id="KW-0028">Amino-acid biosynthesis</keyword>
<organism evidence="16 17">
    <name type="scientific">Allomyces macrogynus (strain ATCC 38327)</name>
    <name type="common">Allomyces javanicus var. macrogynus</name>
    <dbReference type="NCBI Taxonomy" id="578462"/>
    <lineage>
        <taxon>Eukaryota</taxon>
        <taxon>Fungi</taxon>
        <taxon>Fungi incertae sedis</taxon>
        <taxon>Blastocladiomycota</taxon>
        <taxon>Blastocladiomycetes</taxon>
        <taxon>Blastocladiales</taxon>
        <taxon>Blastocladiaceae</taxon>
        <taxon>Allomyces</taxon>
    </lineage>
</organism>
<keyword evidence="7" id="KW-0963">Cytoplasm</keyword>
<evidence type="ECO:0000259" key="14">
    <source>
        <dbReference type="Pfam" id="PF01634"/>
    </source>
</evidence>
<name>A0A0L0SFF6_ALLM3</name>
<dbReference type="NCBIfam" id="TIGR03455">
    <property type="entry name" value="HisG_C-term"/>
    <property type="match status" value="1"/>
</dbReference>
<accession>A0A0L0SFF6</accession>
<comment type="similarity">
    <text evidence="4">Belongs to the ATP phosphoribosyltransferase family.</text>
</comment>
<dbReference type="InterPro" id="IPR020621">
    <property type="entry name" value="ATP-PRT_HisG_long"/>
</dbReference>
<dbReference type="GO" id="GO:0003879">
    <property type="term" value="F:ATP phosphoribosyltransferase activity"/>
    <property type="evidence" value="ECO:0007669"/>
    <property type="project" value="UniProtKB-EC"/>
</dbReference>
<dbReference type="FunFam" id="3.40.190.10:FF:000123">
    <property type="entry name" value="HIS1p ATP phosphoribosyltransferase"/>
    <property type="match status" value="1"/>
</dbReference>
<dbReference type="HAMAP" id="MF_00079">
    <property type="entry name" value="HisG_Long"/>
    <property type="match status" value="1"/>
</dbReference>
<protein>
    <recommendedName>
        <fullName evidence="6">ATP phosphoribosyltransferase</fullName>
        <ecNumber evidence="5">2.4.2.17</ecNumber>
    </recommendedName>
</protein>
<evidence type="ECO:0000256" key="12">
    <source>
        <dbReference type="ARBA" id="ARBA00022840"/>
    </source>
</evidence>
<dbReference type="GO" id="GO:0000105">
    <property type="term" value="P:L-histidine biosynthetic process"/>
    <property type="evidence" value="ECO:0007669"/>
    <property type="project" value="UniProtKB-UniPathway"/>
</dbReference>
<evidence type="ECO:0000256" key="2">
    <source>
        <dbReference type="ARBA" id="ARBA00004496"/>
    </source>
</evidence>
<dbReference type="GO" id="GO:0005737">
    <property type="term" value="C:cytoplasm"/>
    <property type="evidence" value="ECO:0007669"/>
    <property type="project" value="UniProtKB-SubCell"/>
</dbReference>
<reference evidence="17" key="2">
    <citation type="submission" date="2009-11" db="EMBL/GenBank/DDBJ databases">
        <title>The Genome Sequence of Allomyces macrogynus strain ATCC 38327.</title>
        <authorList>
            <consortium name="The Broad Institute Genome Sequencing Platform"/>
            <person name="Russ C."/>
            <person name="Cuomo C."/>
            <person name="Shea T."/>
            <person name="Young S.K."/>
            <person name="Zeng Q."/>
            <person name="Koehrsen M."/>
            <person name="Haas B."/>
            <person name="Borodovsky M."/>
            <person name="Guigo R."/>
            <person name="Alvarado L."/>
            <person name="Berlin A."/>
            <person name="Borenstein D."/>
            <person name="Chen Z."/>
            <person name="Engels R."/>
            <person name="Freedman E."/>
            <person name="Gellesch M."/>
            <person name="Goldberg J."/>
            <person name="Griggs A."/>
            <person name="Gujja S."/>
            <person name="Heiman D."/>
            <person name="Hepburn T."/>
            <person name="Howarth C."/>
            <person name="Jen D."/>
            <person name="Larson L."/>
            <person name="Lewis B."/>
            <person name="Mehta T."/>
            <person name="Park D."/>
            <person name="Pearson M."/>
            <person name="Roberts A."/>
            <person name="Saif S."/>
            <person name="Shenoy N."/>
            <person name="Sisk P."/>
            <person name="Stolte C."/>
            <person name="Sykes S."/>
            <person name="Walk T."/>
            <person name="White J."/>
            <person name="Yandava C."/>
            <person name="Burger G."/>
            <person name="Gray M.W."/>
            <person name="Holland P.W.H."/>
            <person name="King N."/>
            <person name="Lang F.B.F."/>
            <person name="Roger A.J."/>
            <person name="Ruiz-Trillo I."/>
            <person name="Lander E."/>
            <person name="Nusbaum C."/>
        </authorList>
    </citation>
    <scope>NUCLEOTIDE SEQUENCE [LARGE SCALE GENOMIC DNA]</scope>
    <source>
        <strain evidence="17">ATCC 38327</strain>
    </source>
</reference>
<dbReference type="EC" id="2.4.2.17" evidence="5"/>
<evidence type="ECO:0000256" key="13">
    <source>
        <dbReference type="ARBA" id="ARBA00023102"/>
    </source>
</evidence>
<dbReference type="Pfam" id="PF08029">
    <property type="entry name" value="HisG_C"/>
    <property type="match status" value="1"/>
</dbReference>
<evidence type="ECO:0000256" key="7">
    <source>
        <dbReference type="ARBA" id="ARBA00022490"/>
    </source>
</evidence>
<evidence type="ECO:0000256" key="6">
    <source>
        <dbReference type="ARBA" id="ARBA00020998"/>
    </source>
</evidence>
<feature type="domain" description="Histidine biosynthesis HisG C-terminal" evidence="15">
    <location>
        <begin position="236"/>
        <end position="308"/>
    </location>
</feature>
<dbReference type="SUPFAM" id="SSF54913">
    <property type="entry name" value="GlnB-like"/>
    <property type="match status" value="1"/>
</dbReference>
<evidence type="ECO:0000256" key="10">
    <source>
        <dbReference type="ARBA" id="ARBA00022679"/>
    </source>
</evidence>
<dbReference type="InterPro" id="IPR011322">
    <property type="entry name" value="N-reg_PII-like_a/b"/>
</dbReference>
<comment type="catalytic activity">
    <reaction evidence="1">
        <text>1-(5-phospho-beta-D-ribosyl)-ATP + diphosphate = 5-phospho-alpha-D-ribose 1-diphosphate + ATP</text>
        <dbReference type="Rhea" id="RHEA:18473"/>
        <dbReference type="ChEBI" id="CHEBI:30616"/>
        <dbReference type="ChEBI" id="CHEBI:33019"/>
        <dbReference type="ChEBI" id="CHEBI:58017"/>
        <dbReference type="ChEBI" id="CHEBI:73183"/>
        <dbReference type="EC" id="2.4.2.17"/>
    </reaction>
</comment>
<reference evidence="16 17" key="1">
    <citation type="submission" date="2009-11" db="EMBL/GenBank/DDBJ databases">
        <title>Annotation of Allomyces macrogynus ATCC 38327.</title>
        <authorList>
            <consortium name="The Broad Institute Genome Sequencing Platform"/>
            <person name="Russ C."/>
            <person name="Cuomo C."/>
            <person name="Burger G."/>
            <person name="Gray M.W."/>
            <person name="Holland P.W.H."/>
            <person name="King N."/>
            <person name="Lang F.B.F."/>
            <person name="Roger A.J."/>
            <person name="Ruiz-Trillo I."/>
            <person name="Young S.K."/>
            <person name="Zeng Q."/>
            <person name="Gargeya S."/>
            <person name="Fitzgerald M."/>
            <person name="Haas B."/>
            <person name="Abouelleil A."/>
            <person name="Alvarado L."/>
            <person name="Arachchi H.M."/>
            <person name="Berlin A."/>
            <person name="Chapman S.B."/>
            <person name="Gearin G."/>
            <person name="Goldberg J."/>
            <person name="Griggs A."/>
            <person name="Gujja S."/>
            <person name="Hansen M."/>
            <person name="Heiman D."/>
            <person name="Howarth C."/>
            <person name="Larimer J."/>
            <person name="Lui A."/>
            <person name="MacDonald P.J.P."/>
            <person name="McCowen C."/>
            <person name="Montmayeur A."/>
            <person name="Murphy C."/>
            <person name="Neiman D."/>
            <person name="Pearson M."/>
            <person name="Priest M."/>
            <person name="Roberts A."/>
            <person name="Saif S."/>
            <person name="Shea T."/>
            <person name="Sisk P."/>
            <person name="Stolte C."/>
            <person name="Sykes S."/>
            <person name="Wortman J."/>
            <person name="Nusbaum C."/>
            <person name="Birren B."/>
        </authorList>
    </citation>
    <scope>NUCLEOTIDE SEQUENCE [LARGE SCALE GENOMIC DNA]</scope>
    <source>
        <strain evidence="16 17">ATCC 38327</strain>
    </source>
</reference>
<dbReference type="EMBL" id="GG745337">
    <property type="protein sequence ID" value="KNE61169.1"/>
    <property type="molecule type" value="Genomic_DNA"/>
</dbReference>
<dbReference type="SUPFAM" id="SSF53850">
    <property type="entry name" value="Periplasmic binding protein-like II"/>
    <property type="match status" value="1"/>
</dbReference>
<dbReference type="Proteomes" id="UP000054350">
    <property type="component" value="Unassembled WGS sequence"/>
</dbReference>
<dbReference type="Gene3D" id="3.30.70.120">
    <property type="match status" value="1"/>
</dbReference>
<dbReference type="InterPro" id="IPR001348">
    <property type="entry name" value="ATP_PRibTrfase_HisG"/>
</dbReference>
<dbReference type="VEuPathDB" id="FungiDB:AMAG_06920"/>
<evidence type="ECO:0000256" key="1">
    <source>
        <dbReference type="ARBA" id="ARBA00000915"/>
    </source>
</evidence>
<dbReference type="Pfam" id="PF01634">
    <property type="entry name" value="HisG"/>
    <property type="match status" value="1"/>
</dbReference>
<keyword evidence="10 16" id="KW-0808">Transferase</keyword>
<evidence type="ECO:0000313" key="16">
    <source>
        <dbReference type="EMBL" id="KNE61169.1"/>
    </source>
</evidence>
<keyword evidence="13" id="KW-0368">Histidine biosynthesis</keyword>
<dbReference type="InterPro" id="IPR013115">
    <property type="entry name" value="HisG_C"/>
</dbReference>
<dbReference type="InterPro" id="IPR013820">
    <property type="entry name" value="ATP_PRibTrfase_cat"/>
</dbReference>
<dbReference type="OrthoDB" id="2574at2759"/>
<evidence type="ECO:0000256" key="8">
    <source>
        <dbReference type="ARBA" id="ARBA00022605"/>
    </source>
</evidence>
<feature type="domain" description="ATP phosphoribosyltransferase catalytic" evidence="14">
    <location>
        <begin position="70"/>
        <end position="231"/>
    </location>
</feature>
<evidence type="ECO:0000256" key="4">
    <source>
        <dbReference type="ARBA" id="ARBA00009372"/>
    </source>
</evidence>
<dbReference type="InterPro" id="IPR018198">
    <property type="entry name" value="ATP_PRibTrfase_CS"/>
</dbReference>
<dbReference type="GO" id="GO:0005524">
    <property type="term" value="F:ATP binding"/>
    <property type="evidence" value="ECO:0007669"/>
    <property type="project" value="UniProtKB-KW"/>
</dbReference>
<dbReference type="Gene3D" id="3.40.190.10">
    <property type="entry name" value="Periplasmic binding protein-like II"/>
    <property type="match status" value="2"/>
</dbReference>
<keyword evidence="11" id="KW-0547">Nucleotide-binding</keyword>
<evidence type="ECO:0000256" key="3">
    <source>
        <dbReference type="ARBA" id="ARBA00004667"/>
    </source>
</evidence>
<dbReference type="PANTHER" id="PTHR21403">
    <property type="entry name" value="ATP PHOSPHORIBOSYLTRANSFERASE ATP-PRTASE"/>
    <property type="match status" value="1"/>
</dbReference>
<proteinExistence type="inferred from homology"/>
<gene>
    <name evidence="16" type="ORF">AMAG_06920</name>
</gene>
<keyword evidence="17" id="KW-1185">Reference proteome</keyword>
<dbReference type="STRING" id="578462.A0A0L0SFF6"/>
<evidence type="ECO:0000256" key="9">
    <source>
        <dbReference type="ARBA" id="ARBA00022676"/>
    </source>
</evidence>